<dbReference type="PANTHER" id="PTHR23501:SF197">
    <property type="entry name" value="COMD"/>
    <property type="match status" value="1"/>
</dbReference>
<dbReference type="Gene3D" id="1.20.1720.10">
    <property type="entry name" value="Multidrug resistance protein D"/>
    <property type="match status" value="1"/>
</dbReference>
<dbReference type="Pfam" id="PF07690">
    <property type="entry name" value="MFS_1"/>
    <property type="match status" value="1"/>
</dbReference>
<protein>
    <submittedName>
        <fullName evidence="8">MFS transporter</fullName>
    </submittedName>
</protein>
<evidence type="ECO:0000256" key="4">
    <source>
        <dbReference type="ARBA" id="ARBA00022989"/>
    </source>
</evidence>
<evidence type="ECO:0000256" key="3">
    <source>
        <dbReference type="ARBA" id="ARBA00022692"/>
    </source>
</evidence>
<keyword evidence="9" id="KW-1185">Reference proteome</keyword>
<evidence type="ECO:0000256" key="6">
    <source>
        <dbReference type="SAM" id="Phobius"/>
    </source>
</evidence>
<evidence type="ECO:0000313" key="8">
    <source>
        <dbReference type="EMBL" id="UVI28832.1"/>
    </source>
</evidence>
<keyword evidence="2" id="KW-0813">Transport</keyword>
<keyword evidence="4 6" id="KW-1133">Transmembrane helix</keyword>
<dbReference type="PROSITE" id="PS50850">
    <property type="entry name" value="MFS"/>
    <property type="match status" value="1"/>
</dbReference>
<dbReference type="EMBL" id="CP091430">
    <property type="protein sequence ID" value="UVI28832.1"/>
    <property type="molecule type" value="Genomic_DNA"/>
</dbReference>
<evidence type="ECO:0000259" key="7">
    <source>
        <dbReference type="PROSITE" id="PS50850"/>
    </source>
</evidence>
<dbReference type="Proteomes" id="UP001057877">
    <property type="component" value="Chromosome"/>
</dbReference>
<dbReference type="RefSeq" id="WP_258384920.1">
    <property type="nucleotide sequence ID" value="NZ_CP091430.1"/>
</dbReference>
<keyword evidence="3 6" id="KW-0812">Transmembrane</keyword>
<organism evidence="8 9">
    <name type="scientific">Paenibacillus spongiae</name>
    <dbReference type="NCBI Taxonomy" id="2909671"/>
    <lineage>
        <taxon>Bacteria</taxon>
        <taxon>Bacillati</taxon>
        <taxon>Bacillota</taxon>
        <taxon>Bacilli</taxon>
        <taxon>Bacillales</taxon>
        <taxon>Paenibacillaceae</taxon>
        <taxon>Paenibacillus</taxon>
    </lineage>
</organism>
<evidence type="ECO:0000256" key="1">
    <source>
        <dbReference type="ARBA" id="ARBA00004651"/>
    </source>
</evidence>
<accession>A0ABY5S4K6</accession>
<evidence type="ECO:0000256" key="5">
    <source>
        <dbReference type="ARBA" id="ARBA00023136"/>
    </source>
</evidence>
<feature type="transmembrane region" description="Helical" evidence="6">
    <location>
        <begin position="6"/>
        <end position="30"/>
    </location>
</feature>
<dbReference type="InterPro" id="IPR020846">
    <property type="entry name" value="MFS_dom"/>
</dbReference>
<evidence type="ECO:0000313" key="9">
    <source>
        <dbReference type="Proteomes" id="UP001057877"/>
    </source>
</evidence>
<proteinExistence type="predicted"/>
<comment type="subcellular location">
    <subcellularLocation>
        <location evidence="1">Cell membrane</location>
        <topology evidence="1">Multi-pass membrane protein</topology>
    </subcellularLocation>
</comment>
<dbReference type="SUPFAM" id="SSF103473">
    <property type="entry name" value="MFS general substrate transporter"/>
    <property type="match status" value="1"/>
</dbReference>
<feature type="domain" description="Major facilitator superfamily (MFS) profile" evidence="7">
    <location>
        <begin position="1"/>
        <end position="53"/>
    </location>
</feature>
<name>A0ABY5S4K6_9BACL</name>
<dbReference type="PANTHER" id="PTHR23501">
    <property type="entry name" value="MAJOR FACILITATOR SUPERFAMILY"/>
    <property type="match status" value="1"/>
</dbReference>
<dbReference type="InterPro" id="IPR011701">
    <property type="entry name" value="MFS"/>
</dbReference>
<gene>
    <name evidence="8" type="ORF">L1F29_25830</name>
</gene>
<evidence type="ECO:0000256" key="2">
    <source>
        <dbReference type="ARBA" id="ARBA00022448"/>
    </source>
</evidence>
<keyword evidence="5 6" id="KW-0472">Membrane</keyword>
<sequence>MTQLVVFRAIQGIGAGALMPIGMTIIGDLFPAERTGKMQGLFGAVFGLSSGRP</sequence>
<reference evidence="8" key="1">
    <citation type="submission" date="2022-01" db="EMBL/GenBank/DDBJ databases">
        <title>Paenibacillus spongiae sp. nov., isolated from marine sponge.</title>
        <authorList>
            <person name="Li Z."/>
            <person name="Zhang M."/>
        </authorList>
    </citation>
    <scope>NUCLEOTIDE SEQUENCE</scope>
    <source>
        <strain evidence="8">PHS-Z3</strain>
    </source>
</reference>
<dbReference type="InterPro" id="IPR036259">
    <property type="entry name" value="MFS_trans_sf"/>
</dbReference>